<evidence type="ECO:0000313" key="1">
    <source>
        <dbReference type="EnsemblMetazoa" id="AARA014357-PA"/>
    </source>
</evidence>
<proteinExistence type="predicted"/>
<keyword evidence="2" id="KW-1185">Reference proteome</keyword>
<organism evidence="1 2">
    <name type="scientific">Anopheles arabiensis</name>
    <name type="common">Mosquito</name>
    <dbReference type="NCBI Taxonomy" id="7173"/>
    <lineage>
        <taxon>Eukaryota</taxon>
        <taxon>Metazoa</taxon>
        <taxon>Ecdysozoa</taxon>
        <taxon>Arthropoda</taxon>
        <taxon>Hexapoda</taxon>
        <taxon>Insecta</taxon>
        <taxon>Pterygota</taxon>
        <taxon>Neoptera</taxon>
        <taxon>Endopterygota</taxon>
        <taxon>Diptera</taxon>
        <taxon>Nematocera</taxon>
        <taxon>Culicoidea</taxon>
        <taxon>Culicidae</taxon>
        <taxon>Anophelinae</taxon>
        <taxon>Anopheles</taxon>
    </lineage>
</organism>
<dbReference type="VEuPathDB" id="VectorBase:AARA014357"/>
<dbReference type="EnsemblMetazoa" id="AARA014357-RA">
    <property type="protein sequence ID" value="AARA014357-PA"/>
    <property type="gene ID" value="AARA014357"/>
</dbReference>
<name>A0A182IFV0_ANOAR</name>
<dbReference type="EMBL" id="APCN01001715">
    <property type="status" value="NOT_ANNOTATED_CDS"/>
    <property type="molecule type" value="Genomic_DNA"/>
</dbReference>
<sequence>MRWAILLGGGDVTFCRWEGTLWEIFIHPSRRFRCGGYGAAEYRALVHLCGRGALSTIHYLHR</sequence>
<reference evidence="1" key="1">
    <citation type="submission" date="2022-08" db="UniProtKB">
        <authorList>
            <consortium name="EnsemblMetazoa"/>
        </authorList>
    </citation>
    <scope>IDENTIFICATION</scope>
    <source>
        <strain evidence="1">Dongola</strain>
    </source>
</reference>
<protein>
    <submittedName>
        <fullName evidence="1">Uncharacterized protein</fullName>
    </submittedName>
</protein>
<accession>A0A182IFV0</accession>
<dbReference type="Proteomes" id="UP000075840">
    <property type="component" value="Unassembled WGS sequence"/>
</dbReference>
<evidence type="ECO:0000313" key="2">
    <source>
        <dbReference type="Proteomes" id="UP000075840"/>
    </source>
</evidence>
<dbReference type="AlphaFoldDB" id="A0A182IFV0"/>